<keyword evidence="4" id="KW-0472">Membrane</keyword>
<dbReference type="Pfam" id="PF06472">
    <property type="entry name" value="ABC_membrane_2"/>
    <property type="match status" value="1"/>
</dbReference>
<dbReference type="GO" id="GO:0042760">
    <property type="term" value="P:very long-chain fatty acid catabolic process"/>
    <property type="evidence" value="ECO:0007669"/>
    <property type="project" value="TreeGrafter"/>
</dbReference>
<dbReference type="InterPro" id="IPR050835">
    <property type="entry name" value="ABC_transporter_sub-D"/>
</dbReference>
<name>X6MU57_RETFI</name>
<organism evidence="6 7">
    <name type="scientific">Reticulomyxa filosa</name>
    <dbReference type="NCBI Taxonomy" id="46433"/>
    <lineage>
        <taxon>Eukaryota</taxon>
        <taxon>Sar</taxon>
        <taxon>Rhizaria</taxon>
        <taxon>Retaria</taxon>
        <taxon>Foraminifera</taxon>
        <taxon>Monothalamids</taxon>
        <taxon>Reticulomyxidae</taxon>
        <taxon>Reticulomyxa</taxon>
    </lineage>
</organism>
<evidence type="ECO:0000256" key="1">
    <source>
        <dbReference type="ARBA" id="ARBA00022448"/>
    </source>
</evidence>
<dbReference type="OrthoDB" id="422637at2759"/>
<keyword evidence="3" id="KW-1133">Transmembrane helix</keyword>
<dbReference type="GO" id="GO:0006635">
    <property type="term" value="P:fatty acid beta-oxidation"/>
    <property type="evidence" value="ECO:0007669"/>
    <property type="project" value="TreeGrafter"/>
</dbReference>
<proteinExistence type="predicted"/>
<evidence type="ECO:0000256" key="4">
    <source>
        <dbReference type="ARBA" id="ARBA00023136"/>
    </source>
</evidence>
<dbReference type="EMBL" id="ASPP01017100">
    <property type="protein sequence ID" value="ETO17206.1"/>
    <property type="molecule type" value="Genomic_DNA"/>
</dbReference>
<evidence type="ECO:0000256" key="3">
    <source>
        <dbReference type="ARBA" id="ARBA00022989"/>
    </source>
</evidence>
<dbReference type="GO" id="GO:0007031">
    <property type="term" value="P:peroxisome organization"/>
    <property type="evidence" value="ECO:0007669"/>
    <property type="project" value="TreeGrafter"/>
</dbReference>
<dbReference type="AlphaFoldDB" id="X6MU57"/>
<evidence type="ECO:0000313" key="6">
    <source>
        <dbReference type="EMBL" id="ETO17206.1"/>
    </source>
</evidence>
<dbReference type="GO" id="GO:0005778">
    <property type="term" value="C:peroxisomal membrane"/>
    <property type="evidence" value="ECO:0007669"/>
    <property type="project" value="TreeGrafter"/>
</dbReference>
<dbReference type="GO" id="GO:0140359">
    <property type="term" value="F:ABC-type transporter activity"/>
    <property type="evidence" value="ECO:0007669"/>
    <property type="project" value="InterPro"/>
</dbReference>
<dbReference type="GO" id="GO:0015910">
    <property type="term" value="P:long-chain fatty acid import into peroxisome"/>
    <property type="evidence" value="ECO:0007669"/>
    <property type="project" value="TreeGrafter"/>
</dbReference>
<keyword evidence="7" id="KW-1185">Reference proteome</keyword>
<evidence type="ECO:0000259" key="5">
    <source>
        <dbReference type="Pfam" id="PF06472"/>
    </source>
</evidence>
<dbReference type="PANTHER" id="PTHR11384">
    <property type="entry name" value="ATP-BINDING CASSETTE, SUB-FAMILY D MEMBER"/>
    <property type="match status" value="1"/>
</dbReference>
<gene>
    <name evidence="6" type="ORF">RFI_20124</name>
</gene>
<protein>
    <recommendedName>
        <fullName evidence="5">ABC transmembrane type-1 domain-containing protein</fullName>
    </recommendedName>
</protein>
<reference evidence="6 7" key="1">
    <citation type="journal article" date="2013" name="Curr. Biol.">
        <title>The Genome of the Foraminiferan Reticulomyxa filosa.</title>
        <authorList>
            <person name="Glockner G."/>
            <person name="Hulsmann N."/>
            <person name="Schleicher M."/>
            <person name="Noegel A.A."/>
            <person name="Eichinger L."/>
            <person name="Gallinger C."/>
            <person name="Pawlowski J."/>
            <person name="Sierra R."/>
            <person name="Euteneuer U."/>
            <person name="Pillet L."/>
            <person name="Moustafa A."/>
            <person name="Platzer M."/>
            <person name="Groth M."/>
            <person name="Szafranski K."/>
            <person name="Schliwa M."/>
        </authorList>
    </citation>
    <scope>NUCLEOTIDE SEQUENCE [LARGE SCALE GENOMIC DNA]</scope>
</reference>
<dbReference type="GO" id="GO:0005324">
    <property type="term" value="F:long-chain fatty acid transmembrane transporter activity"/>
    <property type="evidence" value="ECO:0007669"/>
    <property type="project" value="TreeGrafter"/>
</dbReference>
<sequence>MTETITLWGRALSELYSNITKPLLDIVLFSLKLSELMGWEGPGTVVGYYMISLFVIRHISPPFGALTARAQELEGDFRTNHHRLITHSEEIAFYSGHKREKQVLNSKYEKLEDHNQYVLETKLGMTAFNNFLQKYGSVMMGYSVLGLPVFGKRASQYANTAAATASDITQDYIRNSSLLINLSKAIGRIVTSYEAVQRLAGYTQLVGRLQDVLNDLHAGVYDRKFVDSELLAQKGLAPGKGERHIVDDYIEFDI</sequence>
<feature type="non-terminal residue" evidence="6">
    <location>
        <position position="254"/>
    </location>
</feature>
<dbReference type="Proteomes" id="UP000023152">
    <property type="component" value="Unassembled WGS sequence"/>
</dbReference>
<dbReference type="GO" id="GO:0005524">
    <property type="term" value="F:ATP binding"/>
    <property type="evidence" value="ECO:0007669"/>
    <property type="project" value="InterPro"/>
</dbReference>
<evidence type="ECO:0000256" key="2">
    <source>
        <dbReference type="ARBA" id="ARBA00022692"/>
    </source>
</evidence>
<dbReference type="PANTHER" id="PTHR11384:SF67">
    <property type="entry name" value="ATP-BINDING CASSETTE SUB-FAMILY D MEMBER 1"/>
    <property type="match status" value="1"/>
</dbReference>
<accession>X6MU57</accession>
<keyword evidence="1" id="KW-0813">Transport</keyword>
<comment type="caution">
    <text evidence="6">The sequence shown here is derived from an EMBL/GenBank/DDBJ whole genome shotgun (WGS) entry which is preliminary data.</text>
</comment>
<dbReference type="InterPro" id="IPR011527">
    <property type="entry name" value="ABC1_TM_dom"/>
</dbReference>
<feature type="domain" description="ABC transmembrane type-1" evidence="5">
    <location>
        <begin position="2"/>
        <end position="150"/>
    </location>
</feature>
<keyword evidence="2" id="KW-0812">Transmembrane</keyword>
<evidence type="ECO:0000313" key="7">
    <source>
        <dbReference type="Proteomes" id="UP000023152"/>
    </source>
</evidence>